<dbReference type="PANTHER" id="PTHR44196">
    <property type="entry name" value="DEHYDROGENASE/REDUCTASE SDR FAMILY MEMBER 7B"/>
    <property type="match status" value="1"/>
</dbReference>
<keyword evidence="4" id="KW-1185">Reference proteome</keyword>
<sequence length="245" mass="26943">MHRVIIIGATSAIAEATARRYAARGARLYLIARRAQRLEDLAQDLKIRGAADVAFGTLDVNHHAAHVDAFAKAWSWLEKVDVVLIAHGTLPDQSECERSADHAVSEFNTNGTATISLMTIAATELEAQRHGVLAVISSVAGDRGRQSNYLYGAAKAAVSTFASGMRQRLAKVGVTVITIKPGFVDTPMTQHFQKGALWAKPDAIARGIVRAVDRRRSVIYLPWFWSIIMLIIRHIPEPIFKRIKL</sequence>
<dbReference type="OrthoDB" id="335726at2"/>
<organism evidence="3 4">
    <name type="scientific">Dyella psychrodurans</name>
    <dbReference type="NCBI Taxonomy" id="1927960"/>
    <lineage>
        <taxon>Bacteria</taxon>
        <taxon>Pseudomonadati</taxon>
        <taxon>Pseudomonadota</taxon>
        <taxon>Gammaproteobacteria</taxon>
        <taxon>Lysobacterales</taxon>
        <taxon>Rhodanobacteraceae</taxon>
        <taxon>Dyella</taxon>
    </lineage>
</organism>
<dbReference type="GO" id="GO:0016020">
    <property type="term" value="C:membrane"/>
    <property type="evidence" value="ECO:0007669"/>
    <property type="project" value="TreeGrafter"/>
</dbReference>
<dbReference type="InterPro" id="IPR002347">
    <property type="entry name" value="SDR_fam"/>
</dbReference>
<dbReference type="InterPro" id="IPR036291">
    <property type="entry name" value="NAD(P)-bd_dom_sf"/>
</dbReference>
<dbReference type="Gene3D" id="3.40.50.720">
    <property type="entry name" value="NAD(P)-binding Rossmann-like Domain"/>
    <property type="match status" value="1"/>
</dbReference>
<keyword evidence="2" id="KW-0560">Oxidoreductase</keyword>
<evidence type="ECO:0000313" key="3">
    <source>
        <dbReference type="EMBL" id="RDS83419.1"/>
    </source>
</evidence>
<evidence type="ECO:0000256" key="1">
    <source>
        <dbReference type="ARBA" id="ARBA00006484"/>
    </source>
</evidence>
<dbReference type="NCBIfam" id="NF005489">
    <property type="entry name" value="PRK07102.1"/>
    <property type="match status" value="1"/>
</dbReference>
<dbReference type="PRINTS" id="PR00081">
    <property type="entry name" value="GDHRDH"/>
</dbReference>
<dbReference type="RefSeq" id="WP_115478459.1">
    <property type="nucleotide sequence ID" value="NZ_QRBF01000004.1"/>
</dbReference>
<evidence type="ECO:0000256" key="2">
    <source>
        <dbReference type="ARBA" id="ARBA00023002"/>
    </source>
</evidence>
<gene>
    <name evidence="3" type="ORF">DWU99_12890</name>
</gene>
<reference evidence="3 4" key="1">
    <citation type="submission" date="2018-07" db="EMBL/GenBank/DDBJ databases">
        <title>Dyella monticola sp. nov. and Dyella psychrodurans sp. nov. isolated from monsoon evergreen broad-leaved forest soil of Dinghu Mountain, China.</title>
        <authorList>
            <person name="Gao Z."/>
            <person name="Qiu L."/>
        </authorList>
    </citation>
    <scope>NUCLEOTIDE SEQUENCE [LARGE SCALE GENOMIC DNA]</scope>
    <source>
        <strain evidence="3 4">4MSK11</strain>
    </source>
</reference>
<dbReference type="AlphaFoldDB" id="A0A370X4S2"/>
<protein>
    <submittedName>
        <fullName evidence="3">Short-chain dehydrogenase</fullName>
    </submittedName>
</protein>
<dbReference type="SUPFAM" id="SSF51735">
    <property type="entry name" value="NAD(P)-binding Rossmann-fold domains"/>
    <property type="match status" value="1"/>
</dbReference>
<proteinExistence type="inferred from homology"/>
<dbReference type="GO" id="GO:0016491">
    <property type="term" value="F:oxidoreductase activity"/>
    <property type="evidence" value="ECO:0007669"/>
    <property type="project" value="UniProtKB-KW"/>
</dbReference>
<dbReference type="PROSITE" id="PS00061">
    <property type="entry name" value="ADH_SHORT"/>
    <property type="match status" value="1"/>
</dbReference>
<name>A0A370X4S2_9GAMM</name>
<dbReference type="Pfam" id="PF00106">
    <property type="entry name" value="adh_short"/>
    <property type="match status" value="1"/>
</dbReference>
<dbReference type="Proteomes" id="UP000255334">
    <property type="component" value="Unassembled WGS sequence"/>
</dbReference>
<accession>A0A370X4S2</accession>
<dbReference type="PANTHER" id="PTHR44196:SF1">
    <property type="entry name" value="DEHYDROGENASE_REDUCTASE SDR FAMILY MEMBER 7B"/>
    <property type="match status" value="1"/>
</dbReference>
<comment type="similarity">
    <text evidence="1">Belongs to the short-chain dehydrogenases/reductases (SDR) family.</text>
</comment>
<dbReference type="EMBL" id="QRBF01000004">
    <property type="protein sequence ID" value="RDS83419.1"/>
    <property type="molecule type" value="Genomic_DNA"/>
</dbReference>
<comment type="caution">
    <text evidence="3">The sequence shown here is derived from an EMBL/GenBank/DDBJ whole genome shotgun (WGS) entry which is preliminary data.</text>
</comment>
<dbReference type="InterPro" id="IPR020904">
    <property type="entry name" value="Sc_DH/Rdtase_CS"/>
</dbReference>
<evidence type="ECO:0000313" key="4">
    <source>
        <dbReference type="Proteomes" id="UP000255334"/>
    </source>
</evidence>